<dbReference type="InterPro" id="IPR015310">
    <property type="entry name" value="AHSA1-like_N"/>
</dbReference>
<dbReference type="GO" id="GO:0005829">
    <property type="term" value="C:cytosol"/>
    <property type="evidence" value="ECO:0007669"/>
    <property type="project" value="TreeGrafter"/>
</dbReference>
<dbReference type="Pfam" id="PF14560">
    <property type="entry name" value="Ubiquitin_2"/>
    <property type="match status" value="1"/>
</dbReference>
<evidence type="ECO:0000313" key="8">
    <source>
        <dbReference type="Proteomes" id="UP000091820"/>
    </source>
</evidence>
<dbReference type="InterPro" id="IPR036338">
    <property type="entry name" value="Aha1"/>
</dbReference>
<dbReference type="PROSITE" id="PS00845">
    <property type="entry name" value="CAP_GLY_1"/>
    <property type="match status" value="1"/>
</dbReference>
<comment type="similarity">
    <text evidence="5">Belongs to the TBCB family.</text>
</comment>
<name>A0A1A9WQF1_9MUSC</name>
<dbReference type="STRING" id="37001.A0A1A9WQF1"/>
<keyword evidence="3" id="KW-0963">Cytoplasm</keyword>
<evidence type="ECO:0000313" key="7">
    <source>
        <dbReference type="EnsemblMetazoa" id="GBRI028167-PA"/>
    </source>
</evidence>
<dbReference type="InterPro" id="IPR013538">
    <property type="entry name" value="ASHA1/2-like_C"/>
</dbReference>
<dbReference type="PROSITE" id="PS50245">
    <property type="entry name" value="CAP_GLY_2"/>
    <property type="match status" value="1"/>
</dbReference>
<dbReference type="InterPro" id="IPR000938">
    <property type="entry name" value="CAP-Gly_domain"/>
</dbReference>
<dbReference type="PANTHER" id="PTHR13009:SF22">
    <property type="entry name" value="LD43819P"/>
    <property type="match status" value="1"/>
</dbReference>
<proteinExistence type="inferred from homology"/>
<evidence type="ECO:0000259" key="6">
    <source>
        <dbReference type="PROSITE" id="PS50245"/>
    </source>
</evidence>
<dbReference type="GO" id="GO:0001671">
    <property type="term" value="F:ATPase activator activity"/>
    <property type="evidence" value="ECO:0007669"/>
    <property type="project" value="InterPro"/>
</dbReference>
<dbReference type="SUPFAM" id="SSF74924">
    <property type="entry name" value="Cap-Gly domain"/>
    <property type="match status" value="1"/>
</dbReference>
<dbReference type="PANTHER" id="PTHR13009">
    <property type="entry name" value="HEAT SHOCK PROTEIN 90 HSP90 CO-CHAPERONE AHA-1"/>
    <property type="match status" value="1"/>
</dbReference>
<reference evidence="7" key="2">
    <citation type="submission" date="2020-05" db="UniProtKB">
        <authorList>
            <consortium name="EnsemblMetazoa"/>
        </authorList>
    </citation>
    <scope>IDENTIFICATION</scope>
    <source>
        <strain evidence="7">IAEA</strain>
    </source>
</reference>
<comment type="similarity">
    <text evidence="2">Belongs to the AHA1 family.</text>
</comment>
<evidence type="ECO:0000256" key="4">
    <source>
        <dbReference type="ARBA" id="ARBA00023186"/>
    </source>
</evidence>
<dbReference type="FunFam" id="2.30.30.190:FF:000013">
    <property type="entry name" value="Tubulin-folding cofactor B"/>
    <property type="match status" value="1"/>
</dbReference>
<dbReference type="Pfam" id="PF01302">
    <property type="entry name" value="CAP_GLY"/>
    <property type="match status" value="1"/>
</dbReference>
<dbReference type="InterPro" id="IPR023393">
    <property type="entry name" value="START-like_dom_sf"/>
</dbReference>
<dbReference type="Gene3D" id="3.30.530.20">
    <property type="match status" value="1"/>
</dbReference>
<evidence type="ECO:0000256" key="2">
    <source>
        <dbReference type="ARBA" id="ARBA00006817"/>
    </source>
</evidence>
<protein>
    <recommendedName>
        <fullName evidence="6">CAP-Gly domain-containing protein</fullName>
    </recommendedName>
</protein>
<dbReference type="SUPFAM" id="SSF103111">
    <property type="entry name" value="Activator of Hsp90 ATPase, Aha1"/>
    <property type="match status" value="1"/>
</dbReference>
<dbReference type="Gene3D" id="2.30.30.190">
    <property type="entry name" value="CAP Gly-rich-like domain"/>
    <property type="match status" value="1"/>
</dbReference>
<comment type="subcellular location">
    <subcellularLocation>
        <location evidence="1">Cytoplasm</location>
    </subcellularLocation>
</comment>
<dbReference type="Gene3D" id="3.15.10.20">
    <property type="entry name" value="Activator of Hsp90 ATPase Aha1, N-terminal domain"/>
    <property type="match status" value="1"/>
</dbReference>
<accession>A0A1A9WQF1</accession>
<dbReference type="InterPro" id="IPR036859">
    <property type="entry name" value="CAP-Gly_dom_sf"/>
</dbReference>
<sequence length="503" mass="57710">MAKWGEGDPRWIVEERPDATNVNNWHWTEKNATPWSKERFQQLYKDFKIVKNELECTIESVEKCNGEATVNNRKGKLIFFYEWEVVLKWQGCILNGSNTPHEGKVTIPNLSEENDLDEIEITITIEKSNEESEKLKQFMYNFGRDQIRQQLGVYIKELKEEYSKNLILPKKGETTALKEETSNKINIGYHTASVDDVKVTSNGNESVGCKLDVRTLKMAVEFQCNANDLYNALTKTEMVTAFTKAGAKVEAFRGGEFHLYGGNVHGKFEELVPEKKILLTWRLKSWPSGHYSNVLIELEELNRLQIITGGSAGSMQVELHKGEELITVLNDDNTILGSLPINPGMRFHVKDDFISNIDLQEVEKFQLSEDQYEQMDNTLRNFLRKNRLGKYNEEEFKVEEEKRLEKFRLEKTKAKLCTIGSRCEVTVKGQPTRRGTIMYNGELEGKSGIFIGVKYDEPLGKNDGSVNGKRYFTCPDNYGGFVSPMFVTIGDFPEETYDLDDEI</sequence>
<organism evidence="7 8">
    <name type="scientific">Glossina brevipalpis</name>
    <dbReference type="NCBI Taxonomy" id="37001"/>
    <lineage>
        <taxon>Eukaryota</taxon>
        <taxon>Metazoa</taxon>
        <taxon>Ecdysozoa</taxon>
        <taxon>Arthropoda</taxon>
        <taxon>Hexapoda</taxon>
        <taxon>Insecta</taxon>
        <taxon>Pterygota</taxon>
        <taxon>Neoptera</taxon>
        <taxon>Endopterygota</taxon>
        <taxon>Diptera</taxon>
        <taxon>Brachycera</taxon>
        <taxon>Muscomorpha</taxon>
        <taxon>Hippoboscoidea</taxon>
        <taxon>Glossinidae</taxon>
        <taxon>Glossina</taxon>
    </lineage>
</organism>
<dbReference type="VEuPathDB" id="VectorBase:GBRI028167"/>
<dbReference type="AlphaFoldDB" id="A0A1A9WQF1"/>
<dbReference type="SUPFAM" id="SSF55961">
    <property type="entry name" value="Bet v1-like"/>
    <property type="match status" value="1"/>
</dbReference>
<dbReference type="Pfam" id="PF08327">
    <property type="entry name" value="AHSA1"/>
    <property type="match status" value="1"/>
</dbReference>
<keyword evidence="4" id="KW-0143">Chaperone</keyword>
<keyword evidence="8" id="KW-1185">Reference proteome</keyword>
<dbReference type="Proteomes" id="UP000091820">
    <property type="component" value="Unassembled WGS sequence"/>
</dbReference>
<dbReference type="Pfam" id="PF09229">
    <property type="entry name" value="Aha1_N"/>
    <property type="match status" value="1"/>
</dbReference>
<evidence type="ECO:0000256" key="3">
    <source>
        <dbReference type="ARBA" id="ARBA00022490"/>
    </source>
</evidence>
<reference evidence="8" key="1">
    <citation type="submission" date="2014-03" db="EMBL/GenBank/DDBJ databases">
        <authorList>
            <person name="Aksoy S."/>
            <person name="Warren W."/>
            <person name="Wilson R.K."/>
        </authorList>
    </citation>
    <scope>NUCLEOTIDE SEQUENCE [LARGE SCALE GENOMIC DNA]</scope>
    <source>
        <strain evidence="8">IAEA</strain>
    </source>
</reference>
<dbReference type="SMART" id="SM01000">
    <property type="entry name" value="Aha1_N"/>
    <property type="match status" value="1"/>
</dbReference>
<dbReference type="InterPro" id="IPR000626">
    <property type="entry name" value="Ubiquitin-like_dom"/>
</dbReference>
<dbReference type="GO" id="GO:0051087">
    <property type="term" value="F:protein-folding chaperone binding"/>
    <property type="evidence" value="ECO:0007669"/>
    <property type="project" value="InterPro"/>
</dbReference>
<dbReference type="EnsemblMetazoa" id="GBRI028167-RA">
    <property type="protein sequence ID" value="GBRI028167-PA"/>
    <property type="gene ID" value="GBRI028167"/>
</dbReference>
<dbReference type="SMART" id="SM01052">
    <property type="entry name" value="CAP_GLY"/>
    <property type="match status" value="1"/>
</dbReference>
<dbReference type="GO" id="GO:0006457">
    <property type="term" value="P:protein folding"/>
    <property type="evidence" value="ECO:0007669"/>
    <property type="project" value="TreeGrafter"/>
</dbReference>
<feature type="domain" description="CAP-Gly" evidence="6">
    <location>
        <begin position="441"/>
        <end position="483"/>
    </location>
</feature>
<evidence type="ECO:0000256" key="5">
    <source>
        <dbReference type="ARBA" id="ARBA00025779"/>
    </source>
</evidence>
<evidence type="ECO:0000256" key="1">
    <source>
        <dbReference type="ARBA" id="ARBA00004496"/>
    </source>
</evidence>